<dbReference type="CDD" id="cd07438">
    <property type="entry name" value="PHP_HisPPase_AMP"/>
    <property type="match status" value="1"/>
</dbReference>
<protein>
    <submittedName>
        <fullName evidence="2">5'-3' exoribonuclease</fullName>
        <ecNumber evidence="2">3.1.13.-</ecNumber>
    </submittedName>
</protein>
<dbReference type="InterPro" id="IPR052018">
    <property type="entry name" value="PHP_domain"/>
</dbReference>
<name>A0A7K0BQZ5_9ACTN</name>
<evidence type="ECO:0000313" key="3">
    <source>
        <dbReference type="Proteomes" id="UP000487268"/>
    </source>
</evidence>
<dbReference type="Proteomes" id="UP000487268">
    <property type="component" value="Unassembled WGS sequence"/>
</dbReference>
<dbReference type="RefSeq" id="WP_153531491.1">
    <property type="nucleotide sequence ID" value="NZ_WEGH01000001.1"/>
</dbReference>
<evidence type="ECO:0000313" key="2">
    <source>
        <dbReference type="EMBL" id="MQY03608.1"/>
    </source>
</evidence>
<dbReference type="GO" id="GO:0035312">
    <property type="term" value="F:5'-3' DNA exonuclease activity"/>
    <property type="evidence" value="ECO:0007669"/>
    <property type="project" value="TreeGrafter"/>
</dbReference>
<comment type="caution">
    <text evidence="2">The sequence shown here is derived from an EMBL/GenBank/DDBJ whole genome shotgun (WGS) entry which is preliminary data.</text>
</comment>
<dbReference type="SUPFAM" id="SSF89550">
    <property type="entry name" value="PHP domain-like"/>
    <property type="match status" value="1"/>
</dbReference>
<proteinExistence type="predicted"/>
<dbReference type="PANTHER" id="PTHR42924">
    <property type="entry name" value="EXONUCLEASE"/>
    <property type="match status" value="1"/>
</dbReference>
<dbReference type="EMBL" id="WEGH01000001">
    <property type="protein sequence ID" value="MQY03608.1"/>
    <property type="molecule type" value="Genomic_DNA"/>
</dbReference>
<feature type="domain" description="Polymerase/histidinol phosphatase N-terminal" evidence="1">
    <location>
        <begin position="13"/>
        <end position="77"/>
    </location>
</feature>
<keyword evidence="2" id="KW-0378">Hydrolase</keyword>
<dbReference type="Pfam" id="PF02811">
    <property type="entry name" value="PHP"/>
    <property type="match status" value="1"/>
</dbReference>
<organism evidence="2 3">
    <name type="scientific">Actinomadura macrotermitis</name>
    <dbReference type="NCBI Taxonomy" id="2585200"/>
    <lineage>
        <taxon>Bacteria</taxon>
        <taxon>Bacillati</taxon>
        <taxon>Actinomycetota</taxon>
        <taxon>Actinomycetes</taxon>
        <taxon>Streptosporangiales</taxon>
        <taxon>Thermomonosporaceae</taxon>
        <taxon>Actinomadura</taxon>
    </lineage>
</organism>
<sequence>MRIDLPRIDLPRIDLHCHSAVSDGTRPPAEVVRRAHANGVGVLALTDHDTTAGWDEAAAALPDGMTLVPGIELSCQKDGDSLHLLGYLFDPAHPDLAAELARIRDDRVIRAKLMVERLQDLGADVTWEGVRALAQGDAVGRPHIARALLAAGAVATIDEAFTPRWIAPGGRAHVDRYALDPVRAVRLVTAAGGVSVLAHPRARRRGYVFGDEVIEELAAAGLAGVEVDHPDHDPADRAALRALAASLGLAATGSSDDHGALTGDRIGCETTAPEAYQALVAAGG</sequence>
<dbReference type="SMART" id="SM00481">
    <property type="entry name" value="POLIIIAc"/>
    <property type="match status" value="1"/>
</dbReference>
<accession>A0A7K0BQZ5</accession>
<keyword evidence="3" id="KW-1185">Reference proteome</keyword>
<dbReference type="EC" id="3.1.13.-" evidence="2"/>
<dbReference type="InterPro" id="IPR004013">
    <property type="entry name" value="PHP_dom"/>
</dbReference>
<gene>
    <name evidence="2" type="primary">yciV</name>
    <name evidence="2" type="ORF">ACRB68_16530</name>
</gene>
<dbReference type="AlphaFoldDB" id="A0A7K0BQZ5"/>
<evidence type="ECO:0000259" key="1">
    <source>
        <dbReference type="SMART" id="SM00481"/>
    </source>
</evidence>
<dbReference type="GO" id="GO:0004534">
    <property type="term" value="F:5'-3' RNA exonuclease activity"/>
    <property type="evidence" value="ECO:0007669"/>
    <property type="project" value="TreeGrafter"/>
</dbReference>
<dbReference type="Gene3D" id="3.20.20.140">
    <property type="entry name" value="Metal-dependent hydrolases"/>
    <property type="match status" value="1"/>
</dbReference>
<dbReference type="InterPro" id="IPR003141">
    <property type="entry name" value="Pol/His_phosphatase_N"/>
</dbReference>
<dbReference type="Gene3D" id="1.10.150.650">
    <property type="match status" value="1"/>
</dbReference>
<dbReference type="PANTHER" id="PTHR42924:SF3">
    <property type="entry name" value="POLYMERASE_HISTIDINOL PHOSPHATASE N-TERMINAL DOMAIN-CONTAINING PROTEIN"/>
    <property type="match status" value="1"/>
</dbReference>
<reference evidence="2 3" key="1">
    <citation type="submission" date="2019-10" db="EMBL/GenBank/DDBJ databases">
        <title>Actinomadura rubteroloni sp. nov. and Actinomadura macrotermitis sp. nov., isolated from the gut of fungus growing-termite Macrotermes natalensis.</title>
        <authorList>
            <person name="Benndorf R."/>
            <person name="Martin K."/>
            <person name="Kuefner M."/>
            <person name="De Beer W."/>
            <person name="Kaster A.-K."/>
            <person name="Vollmers J."/>
            <person name="Poulsen M."/>
            <person name="Beemelmanns C."/>
        </authorList>
    </citation>
    <scope>NUCLEOTIDE SEQUENCE [LARGE SCALE GENOMIC DNA]</scope>
    <source>
        <strain evidence="2 3">RB68</strain>
    </source>
</reference>
<dbReference type="InterPro" id="IPR016195">
    <property type="entry name" value="Pol/histidinol_Pase-like"/>
</dbReference>
<dbReference type="OrthoDB" id="9804333at2"/>